<dbReference type="PANTHER" id="PTHR21012:SF0">
    <property type="entry name" value="ASPARTATE 1-DECARBOXYLASE"/>
    <property type="match status" value="1"/>
</dbReference>
<name>A0A1M3KY34_9BACT</name>
<dbReference type="GO" id="GO:0015940">
    <property type="term" value="P:pantothenate biosynthetic process"/>
    <property type="evidence" value="ECO:0007669"/>
    <property type="project" value="UniProtKB-UniRule"/>
</dbReference>
<evidence type="ECO:0000256" key="2">
    <source>
        <dbReference type="ARBA" id="ARBA00022655"/>
    </source>
</evidence>
<protein>
    <recommendedName>
        <fullName evidence="9">Aspartate 1-decarboxylase</fullName>
        <ecNumber evidence="9">4.1.1.11</ecNumber>
    </recommendedName>
    <alternativeName>
        <fullName evidence="9">Aspartate alpha-decarboxylase</fullName>
    </alternativeName>
    <component>
        <recommendedName>
            <fullName evidence="9">Aspartate 1-decarboxylase beta chain</fullName>
        </recommendedName>
    </component>
    <component>
        <recommendedName>
            <fullName evidence="9">Aspartate 1-decarboxylase alpha chain</fullName>
        </recommendedName>
    </component>
</protein>
<dbReference type="PANTHER" id="PTHR21012">
    <property type="entry name" value="ASPARTATE 1-DECARBOXYLASE"/>
    <property type="match status" value="1"/>
</dbReference>
<keyword evidence="3 9" id="KW-0210">Decarboxylase</keyword>
<feature type="chain" id="PRO_5014003253" description="Aspartate 1-decarboxylase alpha chain" evidence="9 13">
    <location>
        <begin position="25"/>
        <end position="130"/>
    </location>
</feature>
<comment type="PTM">
    <text evidence="9 12">Is synthesized initially as an inactive proenzyme, which is activated by self-cleavage at a specific serine bond to produce a beta-subunit with a hydroxyl group at its C-terminus and an alpha-subunit with a pyruvoyl group at its N-terminus.</text>
</comment>
<dbReference type="GO" id="GO:0005829">
    <property type="term" value="C:cytosol"/>
    <property type="evidence" value="ECO:0007669"/>
    <property type="project" value="TreeGrafter"/>
</dbReference>
<evidence type="ECO:0000313" key="15">
    <source>
        <dbReference type="Proteomes" id="UP000184233"/>
    </source>
</evidence>
<dbReference type="PIRSF" id="PIRSF006246">
    <property type="entry name" value="Asp_decarbox"/>
    <property type="match status" value="1"/>
</dbReference>
<evidence type="ECO:0000256" key="10">
    <source>
        <dbReference type="PIRSR" id="PIRSR006246-1"/>
    </source>
</evidence>
<evidence type="ECO:0000313" key="14">
    <source>
        <dbReference type="EMBL" id="OJX57356.1"/>
    </source>
</evidence>
<comment type="catalytic activity">
    <reaction evidence="9">
        <text>L-aspartate + H(+) = beta-alanine + CO2</text>
        <dbReference type="Rhea" id="RHEA:19497"/>
        <dbReference type="ChEBI" id="CHEBI:15378"/>
        <dbReference type="ChEBI" id="CHEBI:16526"/>
        <dbReference type="ChEBI" id="CHEBI:29991"/>
        <dbReference type="ChEBI" id="CHEBI:57966"/>
        <dbReference type="EC" id="4.1.1.11"/>
    </reaction>
</comment>
<dbReference type="CDD" id="cd06919">
    <property type="entry name" value="Asp_decarbox"/>
    <property type="match status" value="1"/>
</dbReference>
<evidence type="ECO:0000256" key="9">
    <source>
        <dbReference type="HAMAP-Rule" id="MF_00446"/>
    </source>
</evidence>
<dbReference type="InterPro" id="IPR009010">
    <property type="entry name" value="Asp_de-COase-like_dom_sf"/>
</dbReference>
<dbReference type="InterPro" id="IPR003190">
    <property type="entry name" value="Asp_decarbox"/>
</dbReference>
<dbReference type="Proteomes" id="UP000184233">
    <property type="component" value="Unassembled WGS sequence"/>
</dbReference>
<evidence type="ECO:0000256" key="5">
    <source>
        <dbReference type="ARBA" id="ARBA00023145"/>
    </source>
</evidence>
<dbReference type="EMBL" id="MKVH01000024">
    <property type="protein sequence ID" value="OJX57356.1"/>
    <property type="molecule type" value="Genomic_DNA"/>
</dbReference>
<feature type="active site" description="Schiff-base intermediate with substrate; via pyruvic acid" evidence="9 10">
    <location>
        <position position="25"/>
    </location>
</feature>
<feature type="binding site" evidence="9 11">
    <location>
        <position position="57"/>
    </location>
    <ligand>
        <name>substrate</name>
    </ligand>
</feature>
<evidence type="ECO:0000256" key="13">
    <source>
        <dbReference type="PIRSR" id="PIRSR006246-5"/>
    </source>
</evidence>
<keyword evidence="2 9" id="KW-0566">Pantothenate biosynthesis</keyword>
<dbReference type="Pfam" id="PF02261">
    <property type="entry name" value="Asp_decarbox"/>
    <property type="match status" value="1"/>
</dbReference>
<dbReference type="STRING" id="1895771.BGO89_10685"/>
<evidence type="ECO:0000256" key="3">
    <source>
        <dbReference type="ARBA" id="ARBA00022793"/>
    </source>
</evidence>
<dbReference type="EC" id="4.1.1.11" evidence="9"/>
<evidence type="ECO:0000256" key="8">
    <source>
        <dbReference type="ARBA" id="ARBA00023317"/>
    </source>
</evidence>
<dbReference type="AlphaFoldDB" id="A0A1M3KY34"/>
<feature type="chain" id="PRO_5014003250" description="Aspartate 1-decarboxylase beta chain" evidence="9 13">
    <location>
        <begin position="1"/>
        <end position="24"/>
    </location>
</feature>
<comment type="cofactor">
    <cofactor evidence="9 10">
        <name>pyruvate</name>
        <dbReference type="ChEBI" id="CHEBI:15361"/>
    </cofactor>
    <text evidence="9 10">Binds 1 pyruvoyl group covalently per subunit.</text>
</comment>
<comment type="subcellular location">
    <subcellularLocation>
        <location evidence="9">Cytoplasm</location>
    </subcellularLocation>
</comment>
<feature type="binding site" evidence="9 11">
    <location>
        <begin position="73"/>
        <end position="75"/>
    </location>
    <ligand>
        <name>substrate</name>
    </ligand>
</feature>
<reference evidence="14 15" key="1">
    <citation type="submission" date="2016-09" db="EMBL/GenBank/DDBJ databases">
        <title>Genome-resolved meta-omics ties microbial dynamics to process performance in biotechnology for thiocyanate degradation.</title>
        <authorList>
            <person name="Kantor R.S."/>
            <person name="Huddy R.J."/>
            <person name="Iyer R."/>
            <person name="Thomas B.C."/>
            <person name="Brown C.T."/>
            <person name="Anantharaman K."/>
            <person name="Tringe S."/>
            <person name="Hettich R.L."/>
            <person name="Harrison S.T."/>
            <person name="Banfield J.F."/>
        </authorList>
    </citation>
    <scope>NUCLEOTIDE SEQUENCE [LARGE SCALE GENOMIC DNA]</scope>
    <source>
        <strain evidence="14">59-99</strain>
    </source>
</reference>
<evidence type="ECO:0000256" key="4">
    <source>
        <dbReference type="ARBA" id="ARBA00022813"/>
    </source>
</evidence>
<keyword evidence="8 9" id="KW-0670">Pyruvate</keyword>
<proteinExistence type="inferred from homology"/>
<dbReference type="UniPathway" id="UPA00028">
    <property type="reaction ID" value="UER00002"/>
</dbReference>
<keyword evidence="7 9" id="KW-0704">Schiff base</keyword>
<keyword evidence="1 9" id="KW-0963">Cytoplasm</keyword>
<comment type="subunit">
    <text evidence="9">Heterooctamer of four alpha and four beta subunits.</text>
</comment>
<dbReference type="NCBIfam" id="TIGR00223">
    <property type="entry name" value="panD"/>
    <property type="match status" value="1"/>
</dbReference>
<evidence type="ECO:0000256" key="7">
    <source>
        <dbReference type="ARBA" id="ARBA00023270"/>
    </source>
</evidence>
<dbReference type="GO" id="GO:0006523">
    <property type="term" value="P:alanine biosynthetic process"/>
    <property type="evidence" value="ECO:0007669"/>
    <property type="project" value="InterPro"/>
</dbReference>
<dbReference type="Gene3D" id="2.40.40.20">
    <property type="match status" value="1"/>
</dbReference>
<sequence>MNRVMFKSKLHRARITQADLYYEGSLTIDEDLMEAADLIAYEKVSVVNINNGERFETYVIPGIRGNRDICLNGAAARKGHIGDEVIIISYTTMPDAEARAYHPTVVLVDKNNDIVSTSQSVEAYTSMGHH</sequence>
<dbReference type="HAMAP" id="MF_00446">
    <property type="entry name" value="PanD"/>
    <property type="match status" value="1"/>
</dbReference>
<keyword evidence="5 9" id="KW-0865">Zymogen</keyword>
<comment type="pathway">
    <text evidence="9">Cofactor biosynthesis; (R)-pantothenate biosynthesis; beta-alanine from L-aspartate: step 1/1.</text>
</comment>
<evidence type="ECO:0000256" key="12">
    <source>
        <dbReference type="PIRSR" id="PIRSR006246-3"/>
    </source>
</evidence>
<keyword evidence="4 9" id="KW-0068">Autocatalytic cleavage</keyword>
<organism evidence="14 15">
    <name type="scientific">Candidatus Kapaibacterium thiocyanatum</name>
    <dbReference type="NCBI Taxonomy" id="1895771"/>
    <lineage>
        <taxon>Bacteria</taxon>
        <taxon>Pseudomonadati</taxon>
        <taxon>Candidatus Kapaibacteriota</taxon>
        <taxon>Candidatus Kapaibacteriia</taxon>
        <taxon>Candidatus Kapaibacteriales</taxon>
        <taxon>Candidatus Kapaibacteriaceae</taxon>
        <taxon>Candidatus Kapaibacterium</taxon>
    </lineage>
</organism>
<comment type="similarity">
    <text evidence="9">Belongs to the PanD family.</text>
</comment>
<feature type="active site" description="Proton donor" evidence="9 10">
    <location>
        <position position="58"/>
    </location>
</feature>
<evidence type="ECO:0000256" key="11">
    <source>
        <dbReference type="PIRSR" id="PIRSR006246-2"/>
    </source>
</evidence>
<dbReference type="GO" id="GO:0004068">
    <property type="term" value="F:aspartate 1-decarboxylase activity"/>
    <property type="evidence" value="ECO:0007669"/>
    <property type="project" value="UniProtKB-UniRule"/>
</dbReference>
<keyword evidence="6 9" id="KW-0456">Lyase</keyword>
<feature type="modified residue" description="Pyruvic acid (Ser)" evidence="9 12">
    <location>
        <position position="25"/>
    </location>
</feature>
<accession>A0A1M3KY34</accession>
<gene>
    <name evidence="9" type="primary">panD</name>
    <name evidence="14" type="ORF">BGO89_10685</name>
</gene>
<comment type="function">
    <text evidence="9">Catalyzes the pyruvoyl-dependent decarboxylation of aspartate to produce beta-alanine.</text>
</comment>
<dbReference type="SUPFAM" id="SSF50692">
    <property type="entry name" value="ADC-like"/>
    <property type="match status" value="1"/>
</dbReference>
<evidence type="ECO:0000256" key="6">
    <source>
        <dbReference type="ARBA" id="ARBA00023239"/>
    </source>
</evidence>
<comment type="caution">
    <text evidence="14">The sequence shown here is derived from an EMBL/GenBank/DDBJ whole genome shotgun (WGS) entry which is preliminary data.</text>
</comment>
<evidence type="ECO:0000256" key="1">
    <source>
        <dbReference type="ARBA" id="ARBA00022490"/>
    </source>
</evidence>